<feature type="disulfide bond" evidence="2">
    <location>
        <begin position="5368"/>
        <end position="5378"/>
    </location>
</feature>
<proteinExistence type="predicted"/>
<dbReference type="SUPFAM" id="SSF52540">
    <property type="entry name" value="P-loop containing nucleoside triphosphate hydrolases"/>
    <property type="match status" value="2"/>
</dbReference>
<evidence type="ECO:0000313" key="6">
    <source>
        <dbReference type="RefSeq" id="XP_006811339.1"/>
    </source>
</evidence>
<dbReference type="SMART" id="SM00202">
    <property type="entry name" value="SR"/>
    <property type="match status" value="1"/>
</dbReference>
<feature type="compositionally biased region" description="Basic and acidic residues" evidence="3">
    <location>
        <begin position="85"/>
        <end position="116"/>
    </location>
</feature>
<evidence type="ECO:0000256" key="2">
    <source>
        <dbReference type="PROSITE-ProRule" id="PRU00196"/>
    </source>
</evidence>
<dbReference type="InterPro" id="IPR013784">
    <property type="entry name" value="Carb-bd-like_fold"/>
</dbReference>
<dbReference type="Gene3D" id="3.40.50.300">
    <property type="entry name" value="P-loop containing nucleotide triphosphate hydrolases"/>
    <property type="match status" value="2"/>
</dbReference>
<dbReference type="Gene3D" id="3.10.250.10">
    <property type="entry name" value="SRCR-like domain"/>
    <property type="match status" value="1"/>
</dbReference>
<keyword evidence="1 2" id="KW-1015">Disulfide bond</keyword>
<dbReference type="PANTHER" id="PTHR22605">
    <property type="entry name" value="RZ-TYPE DOMAIN-CONTAINING PROTEIN"/>
    <property type="match status" value="1"/>
</dbReference>
<dbReference type="SUPFAM" id="SSF56487">
    <property type="entry name" value="SRCR-like"/>
    <property type="match status" value="1"/>
</dbReference>
<dbReference type="RefSeq" id="XP_006811339.1">
    <property type="nucleotide sequence ID" value="XM_006811276.1"/>
</dbReference>
<evidence type="ECO:0000313" key="5">
    <source>
        <dbReference type="Proteomes" id="UP000694865"/>
    </source>
</evidence>
<dbReference type="InterPro" id="IPR027417">
    <property type="entry name" value="P-loop_NTPase"/>
</dbReference>
<accession>A0ABM0LU98</accession>
<evidence type="ECO:0000259" key="4">
    <source>
        <dbReference type="PROSITE" id="PS50287"/>
    </source>
</evidence>
<feature type="compositionally biased region" description="Basic and acidic residues" evidence="3">
    <location>
        <begin position="647"/>
        <end position="668"/>
    </location>
</feature>
<dbReference type="InterPro" id="IPR036772">
    <property type="entry name" value="SRCR-like_dom_sf"/>
</dbReference>
<dbReference type="InterPro" id="IPR031248">
    <property type="entry name" value="RNF213"/>
</dbReference>
<dbReference type="SUPFAM" id="SSF49452">
    <property type="entry name" value="Starch-binding domain-like"/>
    <property type="match status" value="1"/>
</dbReference>
<feature type="region of interest" description="Disordered" evidence="3">
    <location>
        <begin position="621"/>
        <end position="706"/>
    </location>
</feature>
<feature type="region of interest" description="Disordered" evidence="3">
    <location>
        <begin position="519"/>
        <end position="539"/>
    </location>
</feature>
<protein>
    <submittedName>
        <fullName evidence="6">E3 ubiquitin-protein ligase RNF213-like</fullName>
    </submittedName>
</protein>
<organism evidence="5 6">
    <name type="scientific">Saccoglossus kowalevskii</name>
    <name type="common">Acorn worm</name>
    <dbReference type="NCBI Taxonomy" id="10224"/>
    <lineage>
        <taxon>Eukaryota</taxon>
        <taxon>Metazoa</taxon>
        <taxon>Hemichordata</taxon>
        <taxon>Enteropneusta</taxon>
        <taxon>Harrimaniidae</taxon>
        <taxon>Saccoglossus</taxon>
    </lineage>
</organism>
<dbReference type="GeneID" id="100377154"/>
<dbReference type="InterPro" id="IPR001190">
    <property type="entry name" value="SRCR"/>
</dbReference>
<comment type="caution">
    <text evidence="2">Lacks conserved residue(s) required for the propagation of feature annotation.</text>
</comment>
<feature type="region of interest" description="Disordered" evidence="3">
    <location>
        <begin position="1"/>
        <end position="20"/>
    </location>
</feature>
<evidence type="ECO:0000256" key="1">
    <source>
        <dbReference type="ARBA" id="ARBA00023157"/>
    </source>
</evidence>
<evidence type="ECO:0000256" key="3">
    <source>
        <dbReference type="SAM" id="MobiDB-lite"/>
    </source>
</evidence>
<sequence length="5417" mass="619492">MVKVPTLEQDDSLMQHSDSDSAIIQEQHDHREVPYIHSPDCITKVTNEAETPAHSLSTVLLHSKSELDVGKQKQDVSKPVTGEHISTDTKNKETEAQDTKQKEMKPLDYRSPDKYKGPATNIPSDVRVRIISQDMVEDAFNNPRSTDDQQEELSIQVNEGYVDKTSLSMSSDDIEVLEPFSGTQERDNTPLSETHQTIQNIPQTEFTALAVSGQCTLIQPEKSEGSTTIMNIFPHDTTPETPTLSSADVQNMDVTMTAQAQGDPPPTRFYMDPNLSIAMVDETASSHQVLSLSEVQQPELQSVIYDDDNTPNDEIVKNHGIHVSANYLHEDELQLDDNGFEFLDIYTAPDDPNLAPSNNESKLKIGCMKHDQLCPHIERHLTEGVQEVTSLIECTPDRNKQTKVFETTAENDTFTRDMTGVDQTDKKLGSHTVPHFIDGLKTDKQHEVLIPKERDISEDIKEVQEHKIDDDGTGNGKLVSHTVSHLIEKEQTKLDSDKQHEILPTAIKNTISGDMKEVQGHKIDDSKTGDKKRGSHTVSHLIEKEQTKLDSDKHEILPTAIRNTISGDMKEVQGHKIDDISHLIEGEQTKLDSDMISVHIEDKREPETSGIRNGDSKLHSQIKSHLTKDEQATSSAALTVHPCHSTSKADPDKHGQHEIQTAKEKETISVDIINSPSQDQLQNKSDDTNVNNSRTPTLMEPAADDAHNSKNKYCDDQLQSQHAYVGESRTKNTESQRSIASEIYKIPEVYFIESTLHLGIGTSGSSQIPVQANMMRIYFYAWLSPKFKVDLLRQMLVVRGDICELGCWRPPGIKMNPTRTVVNDIRLYEGVLDVLLTSIGRRRKIEYKYCVISEEDTVYECIGRNPTTNRTMHIEESFCIEGGTWKRYDNIIYPPENYRYLKKLIGYQRGQDLTDNIIITEKMMPIWEGFRKDSSATKGLATDAILQICQIFLSVDDNWKPPHWSSEKVLYDYLSPALQYFQRNHNESTELSKLRLVTALAIARISHRYKLFDMLRKSDLIALFKALLIKPDLEQRLCHDLQTVNQHFPQPSERRDLVSDLIYVCTSNFSSKDPTPAFLLCIPLLHFINGTSKPFDPDYVYRPVLNKWQLENFKKSVKYNMGPWLQRVSPLFVVDAQLAWTFVFSVPLDQIPEMVESGSLPMDISCNLLLRILGDRRHIVSVPKKDQPYLPEVMRVSTIRIRQLIRQLLDKVPDRQTSDSIDEIHRMLLTTCQLVQTVAAKTSDVCQYEHILDACDLFSACYGFVAAHLRAGTSPTKYRHMNNDMHLRYEQTKKALIDWINKHLPVEFIRRSNTTTKTEFSEELQIQSLQKIRFICYEDLVNYNVHIQKIFSEIAFKAVDEICKREKDPDKLLGSVYERVPVTKDHGKLLSFLLHKSWPKSTDPHIILQHILTWEPFVGFFRMTDKGQGHGDILSEECQGYIAIAKSSLESISKQLLNGKIKINNLRLIIQNEAQFLNLIKTNESYDVKQVIDYREHELDILACERKYVDCLVNSCLFITLVDIDVLHSKLKIDLESMPLTSVCLPLTSFTSCREPIITFFELPPNVKTILEPLYHVHTSRLFHQRWEQRVLALKQIVVDGKSPVLKLEDLIEQVWQPVCDSIVAMIHELENGKITLKEVDTTFGETLNHALELETEARTLYTLIARGPLPDTLQIRLNQLKQYGVIRQRLKAANAILHVRETLQLKGDFSTLDGIASMTTKNQTLDSITSEVISGADRLDFLTSDEITCLNVLAECHVFVKWLKKEVTDVQQLQVFIDLAMISAGETDDEVDRVKCLHQAATGYSSLIFDLKENASLEDLLSTCVVLRNNLKNDRMLAKKMKDINRHLEWLKRVKETHGSVERSSWLEAEAINKNGVYSIGNIGNNTCKDNLRDVICLSVPAILSSNDVETDTDVQEKREYDLDKLNDLQSKLMLVAGKGEQSRGQIDRFTQIFAAIKRVAKTYLNLHKTGNSLFEGLLITVNCNPETKVSVMVDFGGDHQILQGRDAVIIQLGKLSAFIEECLNVWLHYIEEKRDKIYHLNYFTTEQLVVLMNELRNFIYEDSRYQIPLIVFSILSSVKFHCNQNDIYQAIHQVRSRQQESSQDLVVHEIKDDAQFDDHADLDSRENVMMNKVQLIMKEGCSEETAKAAIKILGLSVQVGEAVSWCIECIESDEHISNLARQFDEDMMLVKQTDQEVRMPMGLNVQAPTDIIEVGSAQVRQHSSESPNDDSDYSAITLESESEVTKIRIVIKAVKDAGFSEKMAKAGMVECGLDEEEIIGWCYDNFEDDDVIDRLSRQWDERMEEEEAVLDNTLDDNGMDIDSRPKTTPVSKKELVEAKDDLINELQLIWHHHRNTLESDDADFGIDHLGNVLTALAHTDPVAINRPWKLSDEYGRPHLLIKPQDEMLSTALNIYLNSDNIQLPSHDEVLLCTPQTTLEQVVLFYRRAMFDTNGKIYCLMNADLLDYDVSTKAEEKRNDLGRKEYRLIVICSQEREDRTHIVTALDSYRSDPPDWPLVTGMKTFLWDYFRNDYLRPGMVHSAAEVANDGCCVQVVMSNTPGTGKSLVVERLTKKLGEMIKNVSNCITVSLSERKVDIDSIVDYLIPYTSHPDTPVPRIFHFDIAPLVKSGVNELLFNLIVLGGLTDKHGRVWRRHPFDLYVIEILHSESNRKTIVDIDNKDAFTNQPLYTVLPTIVCRSPKETLLMEKRLDENKSIESFNVPLMDDTEFRSVKTQRVFQYLARHTIGVDLDYFDFVKKNEAGDSYEIEGNHVSCLETLLRHCGINDPTWSELRNFVVFLNEQLKDCETSLFCNIEYLDDTHLYGFRNFVVRFMIQMAKDFATPSLQCSDQSSLTLDNGNIDHEHITCQELPSDVNGDMDNIGDDLTEYQLKRKWETSAHPYIFFNYDHTTMTFIGFNIDRFGNLIDPVNDAVIERGVMSNRLRAALKGQNVDLRQDYDAFEKEAKLQILCQAIGVRHLHDPDETYELTSDNAKKILAIYMRLRCGIPVVVMGETGSGKTRLIKYLYQLLARQNEDKTVENMILMKIHGGTTTKDIVKKVGKAQQIAAENKEKRDIDTVLFFDEANTTENIGLIKEIMCDKRMNGERISCDETSLRFIVACNPYRRHEEKMIAKLESAGLGYRIKAKETDDKLGRVPLRQLVYRVQPLPPNMMSLVWDFGQLSQETEKLYIRQIVKRYNECSFVSLRDVERTMDVLVWFYKHPQIEDQMREQKEKDKEDTYMTLNPLTLALVLALGVCYHACLQDERERYRNAVVEHFTGLCDVPGGGQQFWTEINRCQDLFLEELQVPETIARNAALKENVFMMVICIDMRIPLFLVGKPGSSKSLAKTIVANAMQGENSTSKLFTTFKQVHMVSYQCSPLSTPEGIVNTFKQCGHFQDGKDLNRFVSVVVLDEVGLAEDSPTMPLKALHPLLECGCVEDDDPPPYKKVGFIGISNWALDPAKMNRGIFVSRGVPDLNELEDTARGICSTNHGVMLHIKSSIPALAKGYRNLYISKENWPGEFFGLRDFYRLIVVADKQAVYKRFPIPLINRLEKHFLSTTTMLTSDKLSIAKRLDTWAHDFAHIRLNPGQTNGSTFDVQDAFIDYCSDTPALIVANISSSVTKQDYQDEKEWENRVLELSQDALLACAVPDAILRLPGSVLCDPEDPYDSAQRIGYKYNFEQNHRSLAEYIKCEIKLDQEKKNNNGILAQVTTHSRLLLPWQDLSEVAKVLNLQPRKLRQNCLFLQEFETENQFTEKIREFFMDTSSDDQMMIIQCEGEIKHTNLIECSRYIVQNERNEVFDNGETDHKFSRHVVFIIQLPRFAGSCSHSLLGGKWRSVHIDEIRSPHAESPDTSAFEDRPLGAIFESRRIEDSPRLVNTVALLISCVHAATASVEDVEGNRKRKRVKMLLRLLKSEDDVAKLTFANVIKARICQLLKERDERIGHSAAQWLCNEAMCSEKIQINGTFRRTVWQKLKTVVTPILAEVIAFADKDDNLDILTSPQGSWKHQLWLEILRNPQLAVMTYDDFLSPINHLPREIVPVLSTSNICYDFPFFWVVKTYIDRVLQSGIATKATGANVLEYKFKQLLQQSEISEMCVMDDNHPYYDEIVSCYFTDFLRNMLRTTDSEDKYMNVIRKAITSAAFANFITNKAKDKSSFVMSVADIHVTYHNLHTRLQYLEQIVKIFPAAVDLSLEVENEMVIDVYSLLKLLENLEKTQLSEYEKRTHFVSMMHKARPIVEKMHESERQSKELYGNKSQQYIADSRNLWKKLCVVKSFVDHLCPDTNVGNENAKKIVHLLKAFDKHKIGSTGALKVVETVLKMANKVAQEKYFRENVAAYTRFRRQCNSFFMEYISLYCFTDEQPPEMKLIERLMSHVTLQTGDKVETKRPSPFSEESVDQTPVVRSFVLQLLLRYSDNNVRTSLQDYLSKTGNVVKTEQDILEFSSLSIQCIEDALYNKVVKIDSNSKLSIIHDAILIIEKAIQFRLEEPDLVNIDQLEHIASVRFGLTVTAEVMYQYCSSNPQRNQSGQQYMQYVWRLMEVAKTYCEKCDSSLPRDFLLKQLCRRYGSDCLQSIIHDQRGTEWLLPADLIVELEVPDRYIICGNDYRKIRQVIIELVKSSSDDKFIHKTIEPLMETREVSEAMLLLAIYQAVTLLYDKICRRPPVQQAITVLPGQPSLHRTLAAIVIHAMTVFKCIGEENSLIQPITSLMKTPLDMMESFLPTMHRERRTQGRIGSSSNGDTVHEGEYETDGQLHHYDGGETEPVGFGNMQTGHNLGSPETRLDEEPVPCRKMSAVASAIVRLIMHTALLSADVKQNFSGLICSPIAATPNVSQYFWQHLNCDIHQLSRATGKGVDDAALIVHMVLHRILTHKTRVHDKCDKFLKTTESRAVWEEAFTITYIDPVMKGITKQLHTANRIVHLENNLVNNQLYKLVHELISPQVDVKPKSLLQHPGIWIYRERITVQHLVHTLAENNDGKGTESCRVLREFLNREHQLRALKYLPDIIRLQQILINKYHRRIDMKEASELTIRQFIDDMSSQDHDMQYEKLVDSFSKAWNILRQNLKDHGFPVQLYQNDIDLDGGIEVLLPAIKGHGKCSTALTDLLIDTQNEFIDMYTSIKKDQTQSGDACEPSALTAAHLIWYDSEKDLLPLVLSNCNYSLEIGKGTLVEYDVINIERQLEERFIMGKSRILKNNNQLMFRQDSRNPRIFRTLEDKIPQIGLSKSAKRRILFDMKSMTDINDSIMCLDIAIDFLASSGEIPKTPLNKYLQDILEMDKDLMKDPFDFLNDAYRIELTAEQKENLRSALPYIDIDKLVDELHRYIVVMLGCQVHEDHNVTAKRIGTIRSYPAGSGSIWLANLQCKGYMYSLHECEHSGWGVHACEHSEDVGISCEDTTEGESYYLIWCIQFMI</sequence>
<feature type="region of interest" description="Disordered" evidence="3">
    <location>
        <begin position="68"/>
        <end position="121"/>
    </location>
</feature>
<gene>
    <name evidence="6" type="primary">LOC100377154</name>
</gene>
<dbReference type="InterPro" id="IPR025662">
    <property type="entry name" value="Sigma_54_int_dom_ATP-bd_1"/>
</dbReference>
<keyword evidence="5" id="KW-1185">Reference proteome</keyword>
<feature type="compositionally biased region" description="Basic and acidic residues" evidence="3">
    <location>
        <begin position="519"/>
        <end position="532"/>
    </location>
</feature>
<dbReference type="PROSITE" id="PS00675">
    <property type="entry name" value="SIGMA54_INTERACT_1"/>
    <property type="match status" value="1"/>
</dbReference>
<dbReference type="Pfam" id="PF00530">
    <property type="entry name" value="SRCR"/>
    <property type="match status" value="1"/>
</dbReference>
<feature type="compositionally biased region" description="Polar residues" evidence="3">
    <location>
        <begin position="672"/>
        <end position="696"/>
    </location>
</feature>
<feature type="domain" description="SRCR" evidence="4">
    <location>
        <begin position="5357"/>
        <end position="5399"/>
    </location>
</feature>
<dbReference type="Proteomes" id="UP000694865">
    <property type="component" value="Unplaced"/>
</dbReference>
<reference evidence="6" key="1">
    <citation type="submission" date="2025-08" db="UniProtKB">
        <authorList>
            <consortium name="RefSeq"/>
        </authorList>
    </citation>
    <scope>IDENTIFICATION</scope>
    <source>
        <tissue evidence="6">Testes</tissue>
    </source>
</reference>
<dbReference type="PANTHER" id="PTHR22605:SF16">
    <property type="entry name" value="E3 UBIQUITIN-PROTEIN LIGASE RNF213"/>
    <property type="match status" value="1"/>
</dbReference>
<dbReference type="PROSITE" id="PS50287">
    <property type="entry name" value="SRCR_2"/>
    <property type="match status" value="1"/>
</dbReference>
<name>A0ABM0LU98_SACKO</name>